<dbReference type="InterPro" id="IPR007029">
    <property type="entry name" value="YHS_dom"/>
</dbReference>
<evidence type="ECO:0000259" key="2">
    <source>
        <dbReference type="SMART" id="SM00746"/>
    </source>
</evidence>
<dbReference type="InterPro" id="IPR011017">
    <property type="entry name" value="TRASH_dom"/>
</dbReference>
<dbReference type="RefSeq" id="WP_380790602.1">
    <property type="nucleotide sequence ID" value="NZ_JBHTKR010000003.1"/>
</dbReference>
<sequence length="58" mass="6440">MEHDHHPARNIPEGSETSRDPVCGMTVAVTPEGRHAEFGGKTFHFCSEKCQTKFKADP</sequence>
<feature type="domain" description="TRASH" evidence="2">
    <location>
        <begin position="20"/>
        <end position="58"/>
    </location>
</feature>
<proteinExistence type="predicted"/>
<evidence type="ECO:0000313" key="4">
    <source>
        <dbReference type="Proteomes" id="UP001597151"/>
    </source>
</evidence>
<dbReference type="Gene3D" id="1.10.620.20">
    <property type="entry name" value="Ribonucleotide Reductase, subunit A"/>
    <property type="match status" value="1"/>
</dbReference>
<gene>
    <name evidence="3" type="ORF">ACFQ3C_08655</name>
</gene>
<protein>
    <submittedName>
        <fullName evidence="3">YHS domain-containing protein</fullName>
    </submittedName>
</protein>
<comment type="caution">
    <text evidence="3">The sequence shown here is derived from an EMBL/GenBank/DDBJ whole genome shotgun (WGS) entry which is preliminary data.</text>
</comment>
<keyword evidence="4" id="KW-1185">Reference proteome</keyword>
<feature type="region of interest" description="Disordered" evidence="1">
    <location>
        <begin position="1"/>
        <end position="22"/>
    </location>
</feature>
<dbReference type="InterPro" id="IPR009078">
    <property type="entry name" value="Ferritin-like_SF"/>
</dbReference>
<dbReference type="SUPFAM" id="SSF47240">
    <property type="entry name" value="Ferritin-like"/>
    <property type="match status" value="1"/>
</dbReference>
<dbReference type="Pfam" id="PF04945">
    <property type="entry name" value="YHS"/>
    <property type="match status" value="1"/>
</dbReference>
<evidence type="ECO:0000256" key="1">
    <source>
        <dbReference type="SAM" id="MobiDB-lite"/>
    </source>
</evidence>
<dbReference type="Proteomes" id="UP001597151">
    <property type="component" value="Unassembled WGS sequence"/>
</dbReference>
<organism evidence="3 4">
    <name type="scientific">Seohaeicola saemankumensis</name>
    <dbReference type="NCBI Taxonomy" id="481181"/>
    <lineage>
        <taxon>Bacteria</taxon>
        <taxon>Pseudomonadati</taxon>
        <taxon>Pseudomonadota</taxon>
        <taxon>Alphaproteobacteria</taxon>
        <taxon>Rhodobacterales</taxon>
        <taxon>Roseobacteraceae</taxon>
        <taxon>Seohaeicola</taxon>
    </lineage>
</organism>
<accession>A0ABW3TC25</accession>
<dbReference type="EMBL" id="JBHTKR010000003">
    <property type="protein sequence ID" value="MFD1194739.1"/>
    <property type="molecule type" value="Genomic_DNA"/>
</dbReference>
<dbReference type="InterPro" id="IPR012348">
    <property type="entry name" value="RNR-like"/>
</dbReference>
<evidence type="ECO:0000313" key="3">
    <source>
        <dbReference type="EMBL" id="MFD1194739.1"/>
    </source>
</evidence>
<name>A0ABW3TC25_9RHOB</name>
<dbReference type="SMART" id="SM00746">
    <property type="entry name" value="TRASH"/>
    <property type="match status" value="1"/>
</dbReference>
<reference evidence="4" key="1">
    <citation type="journal article" date="2019" name="Int. J. Syst. Evol. Microbiol.">
        <title>The Global Catalogue of Microorganisms (GCM) 10K type strain sequencing project: providing services to taxonomists for standard genome sequencing and annotation.</title>
        <authorList>
            <consortium name="The Broad Institute Genomics Platform"/>
            <consortium name="The Broad Institute Genome Sequencing Center for Infectious Disease"/>
            <person name="Wu L."/>
            <person name="Ma J."/>
        </authorList>
    </citation>
    <scope>NUCLEOTIDE SEQUENCE [LARGE SCALE GENOMIC DNA]</scope>
    <source>
        <strain evidence="4">CCUG 55328</strain>
    </source>
</reference>